<dbReference type="Pfam" id="PF13460">
    <property type="entry name" value="NAD_binding_10"/>
    <property type="match status" value="1"/>
</dbReference>
<reference evidence="2 3" key="2">
    <citation type="journal article" date="2022" name="Mar. Drugs">
        <title>Bioassay-Guided Fractionation Leads to the Detection of Cholic Acid Generated by the Rare Thalassomonas sp.</title>
        <authorList>
            <person name="Pheiffer F."/>
            <person name="Schneider Y.K."/>
            <person name="Hansen E.H."/>
            <person name="Andersen J.H."/>
            <person name="Isaksson J."/>
            <person name="Busche T."/>
            <person name="R C."/>
            <person name="Kalinowski J."/>
            <person name="Zyl L.V."/>
            <person name="Trindade M."/>
        </authorList>
    </citation>
    <scope>NUCLEOTIDE SEQUENCE [LARGE SCALE GENOMIC DNA]</scope>
    <source>
        <strain evidence="2 3">XOM25</strain>
    </source>
</reference>
<keyword evidence="3" id="KW-1185">Reference proteome</keyword>
<dbReference type="SUPFAM" id="SSF51735">
    <property type="entry name" value="NAD(P)-binding Rossmann-fold domains"/>
    <property type="match status" value="1"/>
</dbReference>
<name>A0AAF0CDH2_9GAMM</name>
<gene>
    <name evidence="2" type="ORF">SG34_032250</name>
</gene>
<dbReference type="EMBL" id="CP059734">
    <property type="protein sequence ID" value="WDE08595.1"/>
    <property type="molecule type" value="Genomic_DNA"/>
</dbReference>
<dbReference type="KEGG" id="tvd:SG34_032250"/>
<evidence type="ECO:0000313" key="3">
    <source>
        <dbReference type="Proteomes" id="UP000032352"/>
    </source>
</evidence>
<dbReference type="InterPro" id="IPR051207">
    <property type="entry name" value="ComplexI_NDUFA9_subunit"/>
</dbReference>
<feature type="domain" description="NAD(P)-binding" evidence="1">
    <location>
        <begin position="11"/>
        <end position="194"/>
    </location>
</feature>
<dbReference type="PANTHER" id="PTHR12126:SF11">
    <property type="entry name" value="NADH DEHYDROGENASE [UBIQUINONE] 1 ALPHA SUBCOMPLEX SUBUNIT 9, MITOCHONDRIAL"/>
    <property type="match status" value="1"/>
</dbReference>
<accession>A0AAF0CDH2</accession>
<dbReference type="RefSeq" id="WP_044838570.1">
    <property type="nucleotide sequence ID" value="NZ_CP059734.1"/>
</dbReference>
<dbReference type="CDD" id="cd05243">
    <property type="entry name" value="SDR_a5"/>
    <property type="match status" value="1"/>
</dbReference>
<dbReference type="Gene3D" id="3.40.50.720">
    <property type="entry name" value="NAD(P)-binding Rossmann-like Domain"/>
    <property type="match status" value="1"/>
</dbReference>
<dbReference type="InterPro" id="IPR036291">
    <property type="entry name" value="NAD(P)-bd_dom_sf"/>
</dbReference>
<dbReference type="InterPro" id="IPR016040">
    <property type="entry name" value="NAD(P)-bd_dom"/>
</dbReference>
<dbReference type="GO" id="GO:0044877">
    <property type="term" value="F:protein-containing complex binding"/>
    <property type="evidence" value="ECO:0007669"/>
    <property type="project" value="TreeGrafter"/>
</dbReference>
<organism evidence="2 3">
    <name type="scientific">Thalassomonas viridans</name>
    <dbReference type="NCBI Taxonomy" id="137584"/>
    <lineage>
        <taxon>Bacteria</taxon>
        <taxon>Pseudomonadati</taxon>
        <taxon>Pseudomonadota</taxon>
        <taxon>Gammaproteobacteria</taxon>
        <taxon>Alteromonadales</taxon>
        <taxon>Colwelliaceae</taxon>
        <taxon>Thalassomonas</taxon>
    </lineage>
</organism>
<dbReference type="Proteomes" id="UP000032352">
    <property type="component" value="Chromosome pTvir"/>
</dbReference>
<dbReference type="AlphaFoldDB" id="A0AAF0CDH2"/>
<evidence type="ECO:0000313" key="2">
    <source>
        <dbReference type="EMBL" id="WDE08595.1"/>
    </source>
</evidence>
<dbReference type="PANTHER" id="PTHR12126">
    <property type="entry name" value="NADH-UBIQUINONE OXIDOREDUCTASE 39 KDA SUBUNIT-RELATED"/>
    <property type="match status" value="1"/>
</dbReference>
<protein>
    <submittedName>
        <fullName evidence="2">SDR family oxidoreductase</fullName>
    </submittedName>
</protein>
<sequence length="289" mass="31632">MASSERILVAGSSGYLGAHIIRRLLSQQSDFVALARNKTKLVSLGLPDKQIIEAQVTEPTSLTGICEGIDVVISCLGITRQSDGLSYMDVDYQANLNLLKEAEQSGVRKFIYISALNAQKFPGVRLLSAKERFVRRLLNSGKLAPCVIRPNGFFSDLEEIYKMAESGRVYLFGRGDIKMNPIHGSDLATFCIESIGSKASELDIGGPDILSGTDIAKLAFESQNKTANIIFLPDWIRSACLFIAKRLPEKWGGPAEFFLTMMEQDAIAPTCGEHHLKAHFCGLSDANNN</sequence>
<evidence type="ECO:0000259" key="1">
    <source>
        <dbReference type="Pfam" id="PF13460"/>
    </source>
</evidence>
<proteinExistence type="predicted"/>
<reference evidence="2 3" key="1">
    <citation type="journal article" date="2015" name="Genome Announc.">
        <title>Draft Genome Sequences of Marine Isolates of Thalassomonas viridans and Thalassomonas actiniarum.</title>
        <authorList>
            <person name="Olonade I."/>
            <person name="van Zyl L.J."/>
            <person name="Trindade M."/>
        </authorList>
    </citation>
    <scope>NUCLEOTIDE SEQUENCE [LARGE SCALE GENOMIC DNA]</scope>
    <source>
        <strain evidence="2 3">XOM25</strain>
    </source>
</reference>